<dbReference type="PANTHER" id="PTHR37490:SF3">
    <property type="entry name" value="DUF3431 DOMAIN CONTAINING PROTEIN"/>
    <property type="match status" value="1"/>
</dbReference>
<dbReference type="AlphaFoldDB" id="R0JVN3"/>
<feature type="chain" id="PRO_5004353794" evidence="2">
    <location>
        <begin position="28"/>
        <end position="408"/>
    </location>
</feature>
<reference evidence="3 4" key="2">
    <citation type="journal article" date="2013" name="PLoS Genet.">
        <title>Comparative genome structure, secondary metabolite, and effector coding capacity across Cochliobolus pathogens.</title>
        <authorList>
            <person name="Condon B.J."/>
            <person name="Leng Y."/>
            <person name="Wu D."/>
            <person name="Bushley K.E."/>
            <person name="Ohm R.A."/>
            <person name="Otillar R."/>
            <person name="Martin J."/>
            <person name="Schackwitz W."/>
            <person name="Grimwood J."/>
            <person name="MohdZainudin N."/>
            <person name="Xue C."/>
            <person name="Wang R."/>
            <person name="Manning V.A."/>
            <person name="Dhillon B."/>
            <person name="Tu Z.J."/>
            <person name="Steffenson B.J."/>
            <person name="Salamov A."/>
            <person name="Sun H."/>
            <person name="Lowry S."/>
            <person name="LaButti K."/>
            <person name="Han J."/>
            <person name="Copeland A."/>
            <person name="Lindquist E."/>
            <person name="Barry K."/>
            <person name="Schmutz J."/>
            <person name="Baker S.E."/>
            <person name="Ciuffetti L.M."/>
            <person name="Grigoriev I.V."/>
            <person name="Zhong S."/>
            <person name="Turgeon B.G."/>
        </authorList>
    </citation>
    <scope>NUCLEOTIDE SEQUENCE [LARGE SCALE GENOMIC DNA]</scope>
    <source>
        <strain evidence="4">28A</strain>
    </source>
</reference>
<feature type="region of interest" description="Disordered" evidence="1">
    <location>
        <begin position="338"/>
        <end position="358"/>
    </location>
</feature>
<gene>
    <name evidence="3" type="ORF">SETTUDRAFT_163777</name>
</gene>
<dbReference type="OrthoDB" id="426718at2759"/>
<dbReference type="eggNOG" id="ENOG502SB7A">
    <property type="taxonomic scope" value="Eukaryota"/>
</dbReference>
<evidence type="ECO:0000313" key="3">
    <source>
        <dbReference type="EMBL" id="EOA85033.1"/>
    </source>
</evidence>
<feature type="region of interest" description="Disordered" evidence="1">
    <location>
        <begin position="374"/>
        <end position="408"/>
    </location>
</feature>
<evidence type="ECO:0000256" key="1">
    <source>
        <dbReference type="SAM" id="MobiDB-lite"/>
    </source>
</evidence>
<accession>R0JVN3</accession>
<sequence>MLSGPPRIVPFVFVFLALCLVWWYLHAAPGAASPSLAWRPSTPAHANRPASLRGDPLDFSIPLRFSEGQSKPPGSNYTYKIVVPKTKDEDISWIAFEIPDAPLVIYEVDNPNAEYKVPKNKGREAMVYLSYIIDHYDDLADTTIFMHAHRWAWHNNMLLGLDSAQMLKRLNHDRVARLGYMNIRCHHEPGCPDWIHMDRPGGDFDFFHKPEEIYWRRSVWEEIHPGAPIPPSLSGTCCAQFAVSRQRIREVPLERFIHYRKWLLTTGIDDQFSGRIFEYIWHYIFTGHEILCPAMNSCYCDGYGICFGGLAKFNEYFKKQDERNEKFTEYDKYNKKKVKAEQDSNSPQLTPEEHKNMTDLQAVVSVMDKELDELRDAAKKRGEDPKARKEETESWDSTHIWDYAPQHN</sequence>
<dbReference type="EMBL" id="KB908703">
    <property type="protein sequence ID" value="EOA85033.1"/>
    <property type="molecule type" value="Genomic_DNA"/>
</dbReference>
<dbReference type="PANTHER" id="PTHR37490">
    <property type="entry name" value="EXPRESSED PROTEIN"/>
    <property type="match status" value="1"/>
</dbReference>
<evidence type="ECO:0000256" key="2">
    <source>
        <dbReference type="SAM" id="SignalP"/>
    </source>
</evidence>
<dbReference type="Pfam" id="PF11913">
    <property type="entry name" value="DUF3431"/>
    <property type="match status" value="1"/>
</dbReference>
<dbReference type="GeneID" id="19398888"/>
<keyword evidence="4" id="KW-1185">Reference proteome</keyword>
<evidence type="ECO:0000313" key="4">
    <source>
        <dbReference type="Proteomes" id="UP000016935"/>
    </source>
</evidence>
<dbReference type="RefSeq" id="XP_008027525.1">
    <property type="nucleotide sequence ID" value="XM_008029334.1"/>
</dbReference>
<protein>
    <submittedName>
        <fullName evidence="3">Uncharacterized protein</fullName>
    </submittedName>
</protein>
<feature type="signal peptide" evidence="2">
    <location>
        <begin position="1"/>
        <end position="27"/>
    </location>
</feature>
<name>R0JVN3_EXST2</name>
<dbReference type="STRING" id="671987.R0JVN3"/>
<dbReference type="InterPro" id="IPR021838">
    <property type="entry name" value="DUF3431"/>
</dbReference>
<reference evidence="3 4" key="1">
    <citation type="journal article" date="2012" name="PLoS Pathog.">
        <title>Diverse lifestyles and strategies of plant pathogenesis encoded in the genomes of eighteen Dothideomycetes fungi.</title>
        <authorList>
            <person name="Ohm R.A."/>
            <person name="Feau N."/>
            <person name="Henrissat B."/>
            <person name="Schoch C.L."/>
            <person name="Horwitz B.A."/>
            <person name="Barry K.W."/>
            <person name="Condon B.J."/>
            <person name="Copeland A.C."/>
            <person name="Dhillon B."/>
            <person name="Glaser F."/>
            <person name="Hesse C.N."/>
            <person name="Kosti I."/>
            <person name="LaButti K."/>
            <person name="Lindquist E.A."/>
            <person name="Lucas S."/>
            <person name="Salamov A.A."/>
            <person name="Bradshaw R.E."/>
            <person name="Ciuffetti L."/>
            <person name="Hamelin R.C."/>
            <person name="Kema G.H.J."/>
            <person name="Lawrence C."/>
            <person name="Scott J.A."/>
            <person name="Spatafora J.W."/>
            <person name="Turgeon B.G."/>
            <person name="de Wit P.J.G.M."/>
            <person name="Zhong S."/>
            <person name="Goodwin S.B."/>
            <person name="Grigoriev I.V."/>
        </authorList>
    </citation>
    <scope>NUCLEOTIDE SEQUENCE [LARGE SCALE GENOMIC DNA]</scope>
    <source>
        <strain evidence="4">28A</strain>
    </source>
</reference>
<proteinExistence type="predicted"/>
<dbReference type="HOGENOM" id="CLU_031559_1_1_1"/>
<organism evidence="3 4">
    <name type="scientific">Exserohilum turcicum (strain 28A)</name>
    <name type="common">Northern leaf blight fungus</name>
    <name type="synonym">Setosphaeria turcica</name>
    <dbReference type="NCBI Taxonomy" id="671987"/>
    <lineage>
        <taxon>Eukaryota</taxon>
        <taxon>Fungi</taxon>
        <taxon>Dikarya</taxon>
        <taxon>Ascomycota</taxon>
        <taxon>Pezizomycotina</taxon>
        <taxon>Dothideomycetes</taxon>
        <taxon>Pleosporomycetidae</taxon>
        <taxon>Pleosporales</taxon>
        <taxon>Pleosporineae</taxon>
        <taxon>Pleosporaceae</taxon>
        <taxon>Exserohilum</taxon>
    </lineage>
</organism>
<feature type="compositionally biased region" description="Basic and acidic residues" evidence="1">
    <location>
        <begin position="374"/>
        <end position="392"/>
    </location>
</feature>
<keyword evidence="2" id="KW-0732">Signal</keyword>
<dbReference type="Proteomes" id="UP000016935">
    <property type="component" value="Unassembled WGS sequence"/>
</dbReference>